<dbReference type="Proteomes" id="UP000769157">
    <property type="component" value="Unassembled WGS sequence"/>
</dbReference>
<dbReference type="GeneID" id="70232985"/>
<dbReference type="EMBL" id="JAEUBE010000087">
    <property type="protein sequence ID" value="KAH3670502.1"/>
    <property type="molecule type" value="Genomic_DNA"/>
</dbReference>
<protein>
    <submittedName>
        <fullName evidence="1">Uncharacterized protein</fullName>
    </submittedName>
</protein>
<dbReference type="AlphaFoldDB" id="A0A9P8PEG2"/>
<gene>
    <name evidence="1" type="ORF">OGAPHI_001017</name>
</gene>
<keyword evidence="2" id="KW-1185">Reference proteome</keyword>
<evidence type="ECO:0000313" key="1">
    <source>
        <dbReference type="EMBL" id="KAH3670502.1"/>
    </source>
</evidence>
<proteinExistence type="predicted"/>
<reference evidence="1" key="1">
    <citation type="journal article" date="2021" name="Open Biol.">
        <title>Shared evolutionary footprints suggest mitochondrial oxidative damage underlies multiple complex I losses in fungi.</title>
        <authorList>
            <person name="Schikora-Tamarit M.A."/>
            <person name="Marcet-Houben M."/>
            <person name="Nosek J."/>
            <person name="Gabaldon T."/>
        </authorList>
    </citation>
    <scope>NUCLEOTIDE SEQUENCE</scope>
    <source>
        <strain evidence="1">CBS6075</strain>
    </source>
</reference>
<name>A0A9P8PEG2_9ASCO</name>
<reference evidence="1" key="2">
    <citation type="submission" date="2021-01" db="EMBL/GenBank/DDBJ databases">
        <authorList>
            <person name="Schikora-Tamarit M.A."/>
        </authorList>
    </citation>
    <scope>NUCLEOTIDE SEQUENCE</scope>
    <source>
        <strain evidence="1">CBS6075</strain>
    </source>
</reference>
<dbReference type="RefSeq" id="XP_046063927.1">
    <property type="nucleotide sequence ID" value="XM_046201733.1"/>
</dbReference>
<organism evidence="1 2">
    <name type="scientific">Ogataea philodendri</name>
    <dbReference type="NCBI Taxonomy" id="1378263"/>
    <lineage>
        <taxon>Eukaryota</taxon>
        <taxon>Fungi</taxon>
        <taxon>Dikarya</taxon>
        <taxon>Ascomycota</taxon>
        <taxon>Saccharomycotina</taxon>
        <taxon>Pichiomycetes</taxon>
        <taxon>Pichiales</taxon>
        <taxon>Pichiaceae</taxon>
        <taxon>Ogataea</taxon>
    </lineage>
</organism>
<sequence length="138" mass="15244">MSSESEFVRTNAGFDLVGDSWVVKAARGVGPFFSAAMMNLLAVLLLNRPDSLLLNETAGEYFKAALEGDSNWLVDDLSPYSRFLGEEAGVYMLSGFLGDSGKSSKGFLSKLWDILLEDLKQLRIEMQILKINLEKSIL</sequence>
<evidence type="ECO:0000313" key="2">
    <source>
        <dbReference type="Proteomes" id="UP000769157"/>
    </source>
</evidence>
<comment type="caution">
    <text evidence="1">The sequence shown here is derived from an EMBL/GenBank/DDBJ whole genome shotgun (WGS) entry which is preliminary data.</text>
</comment>
<accession>A0A9P8PEG2</accession>